<dbReference type="InterPro" id="IPR029063">
    <property type="entry name" value="SAM-dependent_MTases_sf"/>
</dbReference>
<keyword evidence="2 3" id="KW-0808">Transferase</keyword>
<dbReference type="NCBIfam" id="TIGR00095">
    <property type="entry name" value="16S rRNA (guanine(966)-N(2))-methyltransferase RsmD"/>
    <property type="match status" value="1"/>
</dbReference>
<reference evidence="4" key="1">
    <citation type="journal article" date="2019" name="Int. J. Syst. Evol. Microbiol.">
        <title>The Global Catalogue of Microorganisms (GCM) 10K type strain sequencing project: providing services to taxonomists for standard genome sequencing and annotation.</title>
        <authorList>
            <consortium name="The Broad Institute Genomics Platform"/>
            <consortium name="The Broad Institute Genome Sequencing Center for Infectious Disease"/>
            <person name="Wu L."/>
            <person name="Ma J."/>
        </authorList>
    </citation>
    <scope>NUCLEOTIDE SEQUENCE [LARGE SCALE GENOMIC DNA]</scope>
    <source>
        <strain evidence="4">IBRC-M 10813</strain>
    </source>
</reference>
<dbReference type="GO" id="GO:0052913">
    <property type="term" value="F:16S rRNA (guanine(966)-N(2))-methyltransferase activity"/>
    <property type="evidence" value="ECO:0007669"/>
    <property type="project" value="UniProtKB-EC"/>
</dbReference>
<dbReference type="PANTHER" id="PTHR43542">
    <property type="entry name" value="METHYLTRANSFERASE"/>
    <property type="match status" value="1"/>
</dbReference>
<dbReference type="Pfam" id="PF03602">
    <property type="entry name" value="Cons_hypoth95"/>
    <property type="match status" value="1"/>
</dbReference>
<dbReference type="EC" id="2.1.1.171" evidence="3"/>
<proteinExistence type="predicted"/>
<gene>
    <name evidence="3" type="primary">rsmD</name>
    <name evidence="3" type="ORF">ACFOUO_06405</name>
</gene>
<evidence type="ECO:0000256" key="1">
    <source>
        <dbReference type="ARBA" id="ARBA00022603"/>
    </source>
</evidence>
<dbReference type="CDD" id="cd02440">
    <property type="entry name" value="AdoMet_MTases"/>
    <property type="match status" value="1"/>
</dbReference>
<keyword evidence="4" id="KW-1185">Reference proteome</keyword>
<dbReference type="PANTHER" id="PTHR43542:SF1">
    <property type="entry name" value="METHYLTRANSFERASE"/>
    <property type="match status" value="1"/>
</dbReference>
<dbReference type="PIRSF" id="PIRSF004553">
    <property type="entry name" value="CHP00095"/>
    <property type="match status" value="1"/>
</dbReference>
<organism evidence="3 4">
    <name type="scientific">Salinithrix halophila</name>
    <dbReference type="NCBI Taxonomy" id="1485204"/>
    <lineage>
        <taxon>Bacteria</taxon>
        <taxon>Bacillati</taxon>
        <taxon>Bacillota</taxon>
        <taxon>Bacilli</taxon>
        <taxon>Bacillales</taxon>
        <taxon>Thermoactinomycetaceae</taxon>
        <taxon>Salinithrix</taxon>
    </lineage>
</organism>
<name>A0ABV8JKD5_9BACL</name>
<dbReference type="InterPro" id="IPR004398">
    <property type="entry name" value="RNA_MeTrfase_RsmD"/>
</dbReference>
<sequence length="193" mass="21490">MRIIAGSSKGTRLKTVQSFHVRPTTDRVKESLFQVIGPFFDGGWVLDLFAGSGSLGLEALSRGADRAVFVDRDRASVDVIRRNLEAARMGRRAEVYQRDARAALRILAKRETAFRLIFLDPPYKEDILPDILTAIDERKLLEEGGWVIAEHGGDRPLGPAYGRLVQSRSLVYGDTQIDLYTREADSEEGGGNR</sequence>
<keyword evidence="1 3" id="KW-0489">Methyltransferase</keyword>
<dbReference type="Gene3D" id="3.40.50.150">
    <property type="entry name" value="Vaccinia Virus protein VP39"/>
    <property type="match status" value="1"/>
</dbReference>
<evidence type="ECO:0000313" key="3">
    <source>
        <dbReference type="EMBL" id="MFC4076439.1"/>
    </source>
</evidence>
<evidence type="ECO:0000313" key="4">
    <source>
        <dbReference type="Proteomes" id="UP001595843"/>
    </source>
</evidence>
<dbReference type="EMBL" id="JBHSAP010000009">
    <property type="protein sequence ID" value="MFC4076439.1"/>
    <property type="molecule type" value="Genomic_DNA"/>
</dbReference>
<comment type="caution">
    <text evidence="3">The sequence shown here is derived from an EMBL/GenBank/DDBJ whole genome shotgun (WGS) entry which is preliminary data.</text>
</comment>
<dbReference type="SUPFAM" id="SSF53335">
    <property type="entry name" value="S-adenosyl-L-methionine-dependent methyltransferases"/>
    <property type="match status" value="1"/>
</dbReference>
<dbReference type="RefSeq" id="WP_380703383.1">
    <property type="nucleotide sequence ID" value="NZ_JBHSAP010000009.1"/>
</dbReference>
<evidence type="ECO:0000256" key="2">
    <source>
        <dbReference type="ARBA" id="ARBA00022679"/>
    </source>
</evidence>
<accession>A0ABV8JKD5</accession>
<protein>
    <submittedName>
        <fullName evidence="3">16S rRNA (Guanine(966)-N(2))-methyltransferase RsmD</fullName>
        <ecNumber evidence="3">2.1.1.171</ecNumber>
    </submittedName>
</protein>
<dbReference type="Proteomes" id="UP001595843">
    <property type="component" value="Unassembled WGS sequence"/>
</dbReference>